<dbReference type="CDD" id="cd20301">
    <property type="entry name" value="cupin_ChrR"/>
    <property type="match status" value="1"/>
</dbReference>
<sequence length="216" mass="23549">MIRHHPDDSLLLRHAGGNLAAGQALLVATHLERCAACRQATRRFESIGGSLVLDEVPAELPRGTFEAVMARIDAPRPPPTQPAVSRHPSLPPGMNWPRSLRHCRISRWRPVAPGMRWSRVKLADAPHANVFLLRIAAGSCMPVHTHSGEELTQVLFGSFDDGRAVFMAGDFDCTDSTVRHQPVVRADSECICLASVDGRLVHDGVIARWIGALIGI</sequence>
<gene>
    <name evidence="2" type="ORF">LPC04_26990</name>
</gene>
<name>A0A9X1YNN6_9BURK</name>
<dbReference type="InterPro" id="IPR025979">
    <property type="entry name" value="ChrR-like_cupin_dom"/>
</dbReference>
<dbReference type="EMBL" id="JAJLJH010000014">
    <property type="protein sequence ID" value="MCK9689381.1"/>
    <property type="molecule type" value="Genomic_DNA"/>
</dbReference>
<protein>
    <submittedName>
        <fullName evidence="2">ChrR family anti-sigma-E factor</fullName>
    </submittedName>
</protein>
<keyword evidence="3" id="KW-1185">Reference proteome</keyword>
<evidence type="ECO:0000259" key="1">
    <source>
        <dbReference type="Pfam" id="PF12973"/>
    </source>
</evidence>
<dbReference type="RefSeq" id="WP_275685430.1">
    <property type="nucleotide sequence ID" value="NZ_JAJLJH010000014.1"/>
</dbReference>
<dbReference type="Gene3D" id="1.10.10.1320">
    <property type="entry name" value="Anti-sigma factor, zinc-finger domain"/>
    <property type="match status" value="1"/>
</dbReference>
<dbReference type="NCBIfam" id="TIGR02451">
    <property type="entry name" value="anti_sig_ChrR"/>
    <property type="match status" value="1"/>
</dbReference>
<feature type="domain" description="ChrR-like cupin" evidence="1">
    <location>
        <begin position="103"/>
        <end position="193"/>
    </location>
</feature>
<comment type="caution">
    <text evidence="2">The sequence shown here is derived from an EMBL/GenBank/DDBJ whole genome shotgun (WGS) entry which is preliminary data.</text>
</comment>
<dbReference type="AlphaFoldDB" id="A0A9X1YNN6"/>
<dbReference type="InterPro" id="IPR014710">
    <property type="entry name" value="RmlC-like_jellyroll"/>
</dbReference>
<dbReference type="Pfam" id="PF12973">
    <property type="entry name" value="Cupin_7"/>
    <property type="match status" value="1"/>
</dbReference>
<dbReference type="InterPro" id="IPR011051">
    <property type="entry name" value="RmlC_Cupin_sf"/>
</dbReference>
<reference evidence="2" key="1">
    <citation type="submission" date="2021-11" db="EMBL/GenBank/DDBJ databases">
        <title>BS-T2-15 a new species belonging to the Comamonadaceae family isolated from the soil of a French oak forest.</title>
        <authorList>
            <person name="Mieszkin S."/>
            <person name="Alain K."/>
        </authorList>
    </citation>
    <scope>NUCLEOTIDE SEQUENCE</scope>
    <source>
        <strain evidence="2">BS-T2-15</strain>
    </source>
</reference>
<proteinExistence type="predicted"/>
<dbReference type="InterPro" id="IPR041916">
    <property type="entry name" value="Anti_sigma_zinc_sf"/>
</dbReference>
<dbReference type="Gene3D" id="2.60.120.10">
    <property type="entry name" value="Jelly Rolls"/>
    <property type="match status" value="1"/>
</dbReference>
<accession>A0A9X1YNN6</accession>
<organism evidence="2 3">
    <name type="scientific">Scleromatobacter humisilvae</name>
    <dbReference type="NCBI Taxonomy" id="2897159"/>
    <lineage>
        <taxon>Bacteria</taxon>
        <taxon>Pseudomonadati</taxon>
        <taxon>Pseudomonadota</taxon>
        <taxon>Betaproteobacteria</taxon>
        <taxon>Burkholderiales</taxon>
        <taxon>Sphaerotilaceae</taxon>
        <taxon>Scleromatobacter</taxon>
    </lineage>
</organism>
<dbReference type="Proteomes" id="UP001139353">
    <property type="component" value="Unassembled WGS sequence"/>
</dbReference>
<dbReference type="SUPFAM" id="SSF51182">
    <property type="entry name" value="RmlC-like cupins"/>
    <property type="match status" value="1"/>
</dbReference>
<evidence type="ECO:0000313" key="2">
    <source>
        <dbReference type="EMBL" id="MCK9689381.1"/>
    </source>
</evidence>
<dbReference type="InterPro" id="IPR012807">
    <property type="entry name" value="Anti-sigma_ChrR"/>
</dbReference>
<evidence type="ECO:0000313" key="3">
    <source>
        <dbReference type="Proteomes" id="UP001139353"/>
    </source>
</evidence>